<evidence type="ECO:0000256" key="10">
    <source>
        <dbReference type="HAMAP-Rule" id="MF_01499"/>
    </source>
</evidence>
<evidence type="ECO:0000256" key="2">
    <source>
        <dbReference type="ARBA" id="ARBA00022475"/>
    </source>
</evidence>
<evidence type="ECO:0000256" key="4">
    <source>
        <dbReference type="ARBA" id="ARBA00022692"/>
    </source>
</evidence>
<evidence type="ECO:0000256" key="7">
    <source>
        <dbReference type="ARBA" id="ARBA00022840"/>
    </source>
</evidence>
<evidence type="ECO:0000259" key="11">
    <source>
        <dbReference type="PROSITE" id="PS51794"/>
    </source>
</evidence>
<dbReference type="PROSITE" id="PS51794">
    <property type="entry name" value="DAC"/>
    <property type="match status" value="1"/>
</dbReference>
<dbReference type="InterPro" id="IPR003390">
    <property type="entry name" value="DNA_integrity_scan_DisA_N"/>
</dbReference>
<evidence type="ECO:0000256" key="8">
    <source>
        <dbReference type="ARBA" id="ARBA00022989"/>
    </source>
</evidence>
<dbReference type="AlphaFoldDB" id="A0A7L4UPR0"/>
<proteinExistence type="inferred from homology"/>
<keyword evidence="3 10" id="KW-0808">Transferase</keyword>
<feature type="transmembrane region" description="Helical" evidence="10">
    <location>
        <begin position="9"/>
        <end position="28"/>
    </location>
</feature>
<keyword evidence="4 10" id="KW-0812">Transmembrane</keyword>
<keyword evidence="7 10" id="KW-0067">ATP-binding</keyword>
<dbReference type="InterPro" id="IPR036888">
    <property type="entry name" value="DNA_integrity_DisA_N_sf"/>
</dbReference>
<evidence type="ECO:0000256" key="9">
    <source>
        <dbReference type="ARBA" id="ARBA00023136"/>
    </source>
</evidence>
<dbReference type="PIRSF" id="PIRSF004793">
    <property type="entry name" value="UCP004793"/>
    <property type="match status" value="1"/>
</dbReference>
<evidence type="ECO:0000256" key="6">
    <source>
        <dbReference type="ARBA" id="ARBA00022741"/>
    </source>
</evidence>
<comment type="caution">
    <text evidence="12">The sequence shown here is derived from an EMBL/GenBank/DDBJ whole genome shotgun (WGS) entry which is preliminary data.</text>
</comment>
<feature type="transmembrane region" description="Helical" evidence="10">
    <location>
        <begin position="34"/>
        <end position="52"/>
    </location>
</feature>
<dbReference type="GO" id="GO:0004016">
    <property type="term" value="F:adenylate cyclase activity"/>
    <property type="evidence" value="ECO:0007669"/>
    <property type="project" value="UniProtKB-UniRule"/>
</dbReference>
<dbReference type="Proteomes" id="UP000251835">
    <property type="component" value="Unassembled WGS sequence"/>
</dbReference>
<keyword evidence="13" id="KW-1185">Reference proteome</keyword>
<comment type="function">
    <text evidence="10">Catalyzes the condensation of 2 ATP molecules into cyclic di-AMP (c-di-AMP), a second messenger used to regulate differing processes in different bacteria.</text>
</comment>
<dbReference type="EC" id="2.7.7.85" evidence="10"/>
<evidence type="ECO:0000256" key="5">
    <source>
        <dbReference type="ARBA" id="ARBA00022695"/>
    </source>
</evidence>
<dbReference type="RefSeq" id="WP_116495321.1">
    <property type="nucleotide sequence ID" value="NZ_QENZ01000003.1"/>
</dbReference>
<dbReference type="PANTHER" id="PTHR34185">
    <property type="entry name" value="DIADENYLATE CYCLASE"/>
    <property type="match status" value="1"/>
</dbReference>
<dbReference type="InterPro" id="IPR034701">
    <property type="entry name" value="CdaA"/>
</dbReference>
<comment type="similarity">
    <text evidence="10">Belongs to the adenylate cyclase family. DacA/CdaA subfamily.</text>
</comment>
<dbReference type="InterPro" id="IPR014046">
    <property type="entry name" value="C-di-AMP_synthase"/>
</dbReference>
<evidence type="ECO:0000256" key="3">
    <source>
        <dbReference type="ARBA" id="ARBA00022679"/>
    </source>
</evidence>
<dbReference type="Gene3D" id="3.40.1700.10">
    <property type="entry name" value="DNA integrity scanning protein, DisA, N-terminal domain"/>
    <property type="match status" value="1"/>
</dbReference>
<dbReference type="Pfam" id="PF02457">
    <property type="entry name" value="DAC"/>
    <property type="match status" value="1"/>
</dbReference>
<evidence type="ECO:0000256" key="1">
    <source>
        <dbReference type="ARBA" id="ARBA00000877"/>
    </source>
</evidence>
<reference evidence="12 13" key="1">
    <citation type="submission" date="2018-05" db="EMBL/GenBank/DDBJ databases">
        <title>Genomic Encyclopedia of Type Strains, Phase IV (KMG-IV): sequencing the most valuable type-strain genomes for metagenomic binning, comparative biology and taxonomic classification.</title>
        <authorList>
            <person name="Goeker M."/>
        </authorList>
    </citation>
    <scope>NUCLEOTIDE SEQUENCE [LARGE SCALE GENOMIC DNA]</scope>
    <source>
        <strain evidence="12 13">DSM 28579</strain>
    </source>
</reference>
<dbReference type="EMBL" id="QENZ01000003">
    <property type="protein sequence ID" value="PVX51746.1"/>
    <property type="molecule type" value="Genomic_DNA"/>
</dbReference>
<dbReference type="InterPro" id="IPR045585">
    <property type="entry name" value="CdaA_N"/>
</dbReference>
<dbReference type="SUPFAM" id="SSF143597">
    <property type="entry name" value="YojJ-like"/>
    <property type="match status" value="1"/>
</dbReference>
<sequence length="264" mass="29477">MVSAFIDMGLWDVVDILLVALLLLQIYLLIRKTVAIHIFLGIFLLYFLWFIVRALNLELLSSFLGQFFEFGVLALIVVFQPEIRKFFLILGTKYNLSERLPKGFFRFERKINMTEENAETISRACAHMSANDTGALIVIAHEADLSEYISSGVAMDSHISSSVLETIFYKSTPLHDGAVIIEGSKIKAARCILPVTAAKIKSNIGLRHRAAIGLSEQSDAHVITVSEENGYISYTQDGAMERDISRVRLKELLLTGGEGFQSKN</sequence>
<dbReference type="GO" id="GO:0006171">
    <property type="term" value="P:cAMP biosynthetic process"/>
    <property type="evidence" value="ECO:0007669"/>
    <property type="project" value="InterPro"/>
</dbReference>
<keyword evidence="8 10" id="KW-1133">Transmembrane helix</keyword>
<feature type="transmembrane region" description="Helical" evidence="10">
    <location>
        <begin position="59"/>
        <end position="79"/>
    </location>
</feature>
<keyword evidence="9 10" id="KW-0472">Membrane</keyword>
<evidence type="ECO:0000313" key="13">
    <source>
        <dbReference type="Proteomes" id="UP000251835"/>
    </source>
</evidence>
<dbReference type="PANTHER" id="PTHR34185:SF1">
    <property type="entry name" value="DIADENYLATE CYCLASE"/>
    <property type="match status" value="1"/>
</dbReference>
<accession>A0A7L4UPR0</accession>
<dbReference type="InterPro" id="IPR050338">
    <property type="entry name" value="DisA"/>
</dbReference>
<protein>
    <recommendedName>
        <fullName evidence="10">Diadenylate cyclase</fullName>
        <shortName evidence="10">DAC</shortName>
        <ecNumber evidence="10">2.7.7.85</ecNumber>
    </recommendedName>
    <alternativeName>
        <fullName evidence="10">Cyclic-di-AMP synthase</fullName>
        <shortName evidence="10">c-di-AMP synthase</shortName>
    </alternativeName>
</protein>
<feature type="domain" description="DAC" evidence="11">
    <location>
        <begin position="80"/>
        <end position="246"/>
    </location>
</feature>
<name>A0A7L4UPR0_BALHA</name>
<dbReference type="HAMAP" id="MF_01499">
    <property type="entry name" value="DacA"/>
    <property type="match status" value="1"/>
</dbReference>
<comment type="catalytic activity">
    <reaction evidence="1 10">
        <text>2 ATP = 3',3'-c-di-AMP + 2 diphosphate</text>
        <dbReference type="Rhea" id="RHEA:35655"/>
        <dbReference type="ChEBI" id="CHEBI:30616"/>
        <dbReference type="ChEBI" id="CHEBI:33019"/>
        <dbReference type="ChEBI" id="CHEBI:71500"/>
        <dbReference type="EC" id="2.7.7.85"/>
    </reaction>
</comment>
<dbReference type="GO" id="GO:0005524">
    <property type="term" value="F:ATP binding"/>
    <property type="evidence" value="ECO:0007669"/>
    <property type="project" value="UniProtKB-UniRule"/>
</dbReference>
<organism evidence="12 13">
    <name type="scientific">Balneicella halophila</name>
    <dbReference type="NCBI Taxonomy" id="1537566"/>
    <lineage>
        <taxon>Bacteria</taxon>
        <taxon>Pseudomonadati</taxon>
        <taxon>Bacteroidota</taxon>
        <taxon>Bacteroidia</taxon>
        <taxon>Bacteroidales</taxon>
        <taxon>Balneicellaceae</taxon>
        <taxon>Balneicella</taxon>
    </lineage>
</organism>
<dbReference type="GO" id="GO:0106408">
    <property type="term" value="F:diadenylate cyclase activity"/>
    <property type="evidence" value="ECO:0007669"/>
    <property type="project" value="UniProtKB-EC"/>
</dbReference>
<keyword evidence="2 10" id="KW-1003">Cell membrane</keyword>
<gene>
    <name evidence="10" type="primary">dacA</name>
    <name evidence="12" type="ORF">C7377_0031</name>
</gene>
<keyword evidence="6 10" id="KW-0547">Nucleotide-binding</keyword>
<dbReference type="Pfam" id="PF19293">
    <property type="entry name" value="CdaA_N"/>
    <property type="match status" value="1"/>
</dbReference>
<keyword evidence="5 10" id="KW-0548">Nucleotidyltransferase</keyword>
<evidence type="ECO:0000313" key="12">
    <source>
        <dbReference type="EMBL" id="PVX51746.1"/>
    </source>
</evidence>
<comment type="caution">
    <text evidence="10">Lacks conserved residue(s) required for the propagation of feature annotation.</text>
</comment>
<dbReference type="OrthoDB" id="9807385at2"/>
<comment type="subunit">
    <text evidence="10">Probably a homodimer.</text>
</comment>
<dbReference type="NCBIfam" id="TIGR00159">
    <property type="entry name" value="diadenylate cyclase CdaA"/>
    <property type="match status" value="1"/>
</dbReference>